<evidence type="ECO:0000313" key="1">
    <source>
        <dbReference type="EMBL" id="SMC27459.1"/>
    </source>
</evidence>
<dbReference type="STRING" id="1121390.SAMN02746041_02961"/>
<dbReference type="GO" id="GO:0016977">
    <property type="term" value="F:chitosanase activity"/>
    <property type="evidence" value="ECO:0007669"/>
    <property type="project" value="InterPro"/>
</dbReference>
<dbReference type="GO" id="GO:0005975">
    <property type="term" value="P:carbohydrate metabolic process"/>
    <property type="evidence" value="ECO:0007669"/>
    <property type="project" value="InterPro"/>
</dbReference>
<dbReference type="InterPro" id="IPR000400">
    <property type="entry name" value="Glyco_hydro_46"/>
</dbReference>
<proteinExistence type="predicted"/>
<dbReference type="AlphaFoldDB" id="A0A1W1XU13"/>
<keyword evidence="2" id="KW-1185">Reference proteome</keyword>
<dbReference type="InterPro" id="IPR023346">
    <property type="entry name" value="Lysozyme-like_dom_sf"/>
</dbReference>
<dbReference type="Gene3D" id="1.20.141.10">
    <property type="entry name" value="Chitosanase, subunit A, domain 1"/>
    <property type="match status" value="1"/>
</dbReference>
<dbReference type="Proteomes" id="UP000192783">
    <property type="component" value="Unassembled WGS sequence"/>
</dbReference>
<reference evidence="1 2" key="1">
    <citation type="submission" date="2017-04" db="EMBL/GenBank/DDBJ databases">
        <authorList>
            <person name="Afonso C.L."/>
            <person name="Miller P.J."/>
            <person name="Scott M.A."/>
            <person name="Spackman E."/>
            <person name="Goraichik I."/>
            <person name="Dimitrov K.M."/>
            <person name="Suarez D.L."/>
            <person name="Swayne D.E."/>
        </authorList>
    </citation>
    <scope>NUCLEOTIDE SEQUENCE [LARGE SCALE GENOMIC DNA]</scope>
    <source>
        <strain evidence="1 2">DSM 13146</strain>
    </source>
</reference>
<gene>
    <name evidence="1" type="ORF">SAMN02746041_02961</name>
</gene>
<dbReference type="GO" id="GO:0005576">
    <property type="term" value="C:extracellular region"/>
    <property type="evidence" value="ECO:0007669"/>
    <property type="project" value="InterPro"/>
</dbReference>
<sequence>MLSDLQKRTAQAIVNVFETGRVQGDYGKVTYHPLDSGQLTYGRSQTTLASGNLYLLIRDYCERRDSAFGPPLRAYLPQLARRDPALNFDGRFKGILQDAGDDPVMHEVQDAFFDRIYWDPSRRAAEALGVHIALGVSVVYDSIIHGS</sequence>
<organism evidence="1 2">
    <name type="scientific">Desulfacinum hydrothermale DSM 13146</name>
    <dbReference type="NCBI Taxonomy" id="1121390"/>
    <lineage>
        <taxon>Bacteria</taxon>
        <taxon>Pseudomonadati</taxon>
        <taxon>Thermodesulfobacteriota</taxon>
        <taxon>Syntrophobacteria</taxon>
        <taxon>Syntrophobacterales</taxon>
        <taxon>Syntrophobacteraceae</taxon>
        <taxon>Desulfacinum</taxon>
    </lineage>
</organism>
<protein>
    <submittedName>
        <fullName evidence="1">Glycosyl hydrolase family 46</fullName>
    </submittedName>
</protein>
<accession>A0A1W1XU13</accession>
<dbReference type="SUPFAM" id="SSF53955">
    <property type="entry name" value="Lysozyme-like"/>
    <property type="match status" value="1"/>
</dbReference>
<name>A0A1W1XU13_9BACT</name>
<evidence type="ECO:0000313" key="2">
    <source>
        <dbReference type="Proteomes" id="UP000192783"/>
    </source>
</evidence>
<keyword evidence="1" id="KW-0378">Hydrolase</keyword>
<dbReference type="Pfam" id="PF01374">
    <property type="entry name" value="Glyco_hydro_46"/>
    <property type="match status" value="1"/>
</dbReference>
<dbReference type="EMBL" id="FWXF01000021">
    <property type="protein sequence ID" value="SMC27459.1"/>
    <property type="molecule type" value="Genomic_DNA"/>
</dbReference>
<dbReference type="RefSeq" id="WP_170920639.1">
    <property type="nucleotide sequence ID" value="NZ_FWXF01000021.1"/>
</dbReference>